<feature type="transmembrane region" description="Helical" evidence="12">
    <location>
        <begin position="378"/>
        <end position="397"/>
    </location>
</feature>
<dbReference type="PANTHER" id="PTHR30175:SF1">
    <property type="entry name" value="PTS SYSTEM ARBUTIN-, CELLOBIOSE-, AND SALICIN-SPECIFIC EIIBC COMPONENT-RELATED"/>
    <property type="match status" value="1"/>
</dbReference>
<evidence type="ECO:0000313" key="16">
    <source>
        <dbReference type="EMBL" id="UUX33250.1"/>
    </source>
</evidence>
<keyword evidence="17" id="KW-1185">Reference proteome</keyword>
<dbReference type="RefSeq" id="WP_313792753.1">
    <property type="nucleotide sequence ID" value="NZ_CP102453.1"/>
</dbReference>
<evidence type="ECO:0000256" key="7">
    <source>
        <dbReference type="ARBA" id="ARBA00022692"/>
    </source>
</evidence>
<proteinExistence type="predicted"/>
<evidence type="ECO:0000256" key="9">
    <source>
        <dbReference type="ARBA" id="ARBA00022989"/>
    </source>
</evidence>
<protein>
    <submittedName>
        <fullName evidence="16">Beta-glucoside-specific PTS transporter subunit IIABC</fullName>
        <ecNumber evidence="16">2.7.1.-</ecNumber>
    </submittedName>
</protein>
<dbReference type="PROSITE" id="PS00371">
    <property type="entry name" value="PTS_EIIA_TYPE_1_HIS"/>
    <property type="match status" value="1"/>
</dbReference>
<dbReference type="InterPro" id="IPR003352">
    <property type="entry name" value="PTS_EIIC"/>
</dbReference>
<evidence type="ECO:0000256" key="8">
    <source>
        <dbReference type="ARBA" id="ARBA00022777"/>
    </source>
</evidence>
<feature type="domain" description="PTS EIIB type-1" evidence="14">
    <location>
        <begin position="4"/>
        <end position="86"/>
    </location>
</feature>
<dbReference type="InterPro" id="IPR011055">
    <property type="entry name" value="Dup_hybrid_motif"/>
</dbReference>
<evidence type="ECO:0000256" key="3">
    <source>
        <dbReference type="ARBA" id="ARBA00022475"/>
    </source>
</evidence>
<dbReference type="EC" id="2.7.1.-" evidence="16"/>
<feature type="transmembrane region" description="Helical" evidence="12">
    <location>
        <begin position="237"/>
        <end position="261"/>
    </location>
</feature>
<keyword evidence="6" id="KW-0598">Phosphotransferase system</keyword>
<dbReference type="PROSITE" id="PS51098">
    <property type="entry name" value="PTS_EIIB_TYPE_1"/>
    <property type="match status" value="1"/>
</dbReference>
<feature type="transmembrane region" description="Helical" evidence="12">
    <location>
        <begin position="281"/>
        <end position="304"/>
    </location>
</feature>
<keyword evidence="7 12" id="KW-0812">Transmembrane</keyword>
<keyword evidence="4" id="KW-0762">Sugar transport</keyword>
<evidence type="ECO:0000256" key="6">
    <source>
        <dbReference type="ARBA" id="ARBA00022683"/>
    </source>
</evidence>
<gene>
    <name evidence="16" type="ORF">NRE15_10085</name>
</gene>
<dbReference type="PANTHER" id="PTHR30175">
    <property type="entry name" value="PHOSPHOTRANSFERASE SYSTEM TRANSPORT PROTEIN"/>
    <property type="match status" value="1"/>
</dbReference>
<dbReference type="PROSITE" id="PS01035">
    <property type="entry name" value="PTS_EIIB_TYPE_1_CYS"/>
    <property type="match status" value="1"/>
</dbReference>
<dbReference type="InterPro" id="IPR013013">
    <property type="entry name" value="PTS_EIIC_1"/>
</dbReference>
<evidence type="ECO:0000259" key="15">
    <source>
        <dbReference type="PROSITE" id="PS51103"/>
    </source>
</evidence>
<dbReference type="GO" id="GO:0016740">
    <property type="term" value="F:transferase activity"/>
    <property type="evidence" value="ECO:0007669"/>
    <property type="project" value="UniProtKB-KW"/>
</dbReference>
<evidence type="ECO:0000259" key="14">
    <source>
        <dbReference type="PROSITE" id="PS51098"/>
    </source>
</evidence>
<dbReference type="NCBIfam" id="TIGR01995">
    <property type="entry name" value="PTS-II-ABC-beta"/>
    <property type="match status" value="1"/>
</dbReference>
<dbReference type="PROSITE" id="PS51103">
    <property type="entry name" value="PTS_EIIC_TYPE_1"/>
    <property type="match status" value="1"/>
</dbReference>
<dbReference type="InterPro" id="IPR001127">
    <property type="entry name" value="PTS_EIIA_1_perm"/>
</dbReference>
<feature type="transmembrane region" description="Helical" evidence="12">
    <location>
        <begin position="107"/>
        <end position="131"/>
    </location>
</feature>
<dbReference type="Pfam" id="PF02378">
    <property type="entry name" value="PTS_EIIC"/>
    <property type="match status" value="1"/>
</dbReference>
<evidence type="ECO:0000256" key="5">
    <source>
        <dbReference type="ARBA" id="ARBA00022679"/>
    </source>
</evidence>
<accession>A0ABY5P3S8</accession>
<dbReference type="EMBL" id="CP102453">
    <property type="protein sequence ID" value="UUX33250.1"/>
    <property type="molecule type" value="Genomic_DNA"/>
</dbReference>
<dbReference type="InterPro" id="IPR011297">
    <property type="entry name" value="PTS_IIABC_b_glu"/>
</dbReference>
<organism evidence="16 17">
    <name type="scientific">Fundicoccus culcitae</name>
    <dbReference type="NCBI Taxonomy" id="2969821"/>
    <lineage>
        <taxon>Bacteria</taxon>
        <taxon>Bacillati</taxon>
        <taxon>Bacillota</taxon>
        <taxon>Bacilli</taxon>
        <taxon>Lactobacillales</taxon>
        <taxon>Aerococcaceae</taxon>
        <taxon>Fundicoccus</taxon>
    </lineage>
</organism>
<feature type="transmembrane region" description="Helical" evidence="12">
    <location>
        <begin position="417"/>
        <end position="441"/>
    </location>
</feature>
<evidence type="ECO:0000256" key="4">
    <source>
        <dbReference type="ARBA" id="ARBA00022597"/>
    </source>
</evidence>
<evidence type="ECO:0000256" key="12">
    <source>
        <dbReference type="SAM" id="Phobius"/>
    </source>
</evidence>
<feature type="transmembrane region" description="Helical" evidence="12">
    <location>
        <begin position="207"/>
        <end position="225"/>
    </location>
</feature>
<keyword evidence="3" id="KW-1003">Cell membrane</keyword>
<dbReference type="NCBIfam" id="TIGR00830">
    <property type="entry name" value="PTBA"/>
    <property type="match status" value="1"/>
</dbReference>
<dbReference type="Gene3D" id="3.30.1360.60">
    <property type="entry name" value="Glucose permease domain IIB"/>
    <property type="match status" value="1"/>
</dbReference>
<evidence type="ECO:0000256" key="11">
    <source>
        <dbReference type="PROSITE-ProRule" id="PRU00421"/>
    </source>
</evidence>
<keyword evidence="10 12" id="KW-0472">Membrane</keyword>
<evidence type="ECO:0000313" key="17">
    <source>
        <dbReference type="Proteomes" id="UP001315967"/>
    </source>
</evidence>
<dbReference type="PROSITE" id="PS51093">
    <property type="entry name" value="PTS_EIIA_TYPE_1"/>
    <property type="match status" value="1"/>
</dbReference>
<name>A0ABY5P3S8_9LACT</name>
<feature type="domain" description="PTS EIIA type-1" evidence="13">
    <location>
        <begin position="487"/>
        <end position="591"/>
    </location>
</feature>
<dbReference type="Pfam" id="PF00358">
    <property type="entry name" value="PTS_EIIA_1"/>
    <property type="match status" value="1"/>
</dbReference>
<feature type="transmembrane region" description="Helical" evidence="12">
    <location>
        <begin position="143"/>
        <end position="162"/>
    </location>
</feature>
<dbReference type="InterPro" id="IPR036878">
    <property type="entry name" value="Glu_permease_IIB"/>
</dbReference>
<dbReference type="CDD" id="cd00212">
    <property type="entry name" value="PTS_IIB_glc"/>
    <property type="match status" value="1"/>
</dbReference>
<keyword evidence="9 12" id="KW-1133">Transmembrane helix</keyword>
<keyword evidence="5 16" id="KW-0808">Transferase</keyword>
<feature type="transmembrane region" description="Helical" evidence="12">
    <location>
        <begin position="169"/>
        <end position="187"/>
    </location>
</feature>
<comment type="subcellular location">
    <subcellularLocation>
        <location evidence="1">Cell membrane</location>
        <topology evidence="1">Multi-pass membrane protein</topology>
    </subcellularLocation>
</comment>
<dbReference type="InterPro" id="IPR050558">
    <property type="entry name" value="PTS_Sugar-Specific_Components"/>
</dbReference>
<dbReference type="SUPFAM" id="SSF55604">
    <property type="entry name" value="Glucose permease domain IIB"/>
    <property type="match status" value="1"/>
</dbReference>
<sequence length="626" mass="66933">MNDLQLANRILELLGGNGNVNSVTHCVTRLRVTVNDTKVVQKGELESVPDVIGVNQVGNQTQVILGGKVHDVYDQFIKLVGDTQKSEPVEEEKKGIISRFLDAITSIFNPILPAIIGAGLLKGILIFLMFYEIVSIESDTYQFLNVFSDAAFYFLPILLAYSAANRFKANPYVAASIGGILVHPNLINMMSASDSLTYFGIPVTNASYASSVLPIIMGVWLMAYVERILTKYIPKILKTILVPVLTILIVAPIILIVLGPIGTVIGNGLGEWFIGFYNNFGLLAGALFGAAFPFLVLIGMHVGFAPVMLQSLTTYGVDYIMGLNVASNSAQAGATTAVYLRTKNRDFKAVAGAAALNAIIGITEPALFGVTSKLKKPLIAVSIGGAVGGAIAGYFRVEALGIGTGPIAGVPLFIGPTFIYFIISCVVAYIISFVLTLVIGFEDIPAAATQSVEEVVVSNPETIDELKTTSLLSPLSGEVKKLEEVDDHVFSTKMMGDGVAIIPNIGKVFSPVNGTIVTAFTTGHAVGIKSNDGAEVLIHVGLDTVELEGKPFTMLAKEGDLVHTGDLLVEFDIQAIKDAGYNTITPIVITNSNQYDQIEQLKYGTVREGEAILTLEKKKERNGHNE</sequence>
<dbReference type="Proteomes" id="UP001315967">
    <property type="component" value="Chromosome"/>
</dbReference>
<dbReference type="Pfam" id="PF00367">
    <property type="entry name" value="PTS_EIIB"/>
    <property type="match status" value="1"/>
</dbReference>
<evidence type="ECO:0000256" key="10">
    <source>
        <dbReference type="ARBA" id="ARBA00023136"/>
    </source>
</evidence>
<feature type="active site" description="Phosphocysteine intermediate; for EIIB activity" evidence="11">
    <location>
        <position position="26"/>
    </location>
</feature>
<dbReference type="Gene3D" id="2.70.70.10">
    <property type="entry name" value="Glucose Permease (Domain IIA)"/>
    <property type="match status" value="1"/>
</dbReference>
<dbReference type="SUPFAM" id="SSF51261">
    <property type="entry name" value="Duplicated hybrid motif"/>
    <property type="match status" value="1"/>
</dbReference>
<keyword evidence="8" id="KW-0418">Kinase</keyword>
<evidence type="ECO:0000256" key="2">
    <source>
        <dbReference type="ARBA" id="ARBA00022448"/>
    </source>
</evidence>
<evidence type="ECO:0000259" key="13">
    <source>
        <dbReference type="PROSITE" id="PS51093"/>
    </source>
</evidence>
<keyword evidence="2" id="KW-0813">Transport</keyword>
<dbReference type="InterPro" id="IPR018113">
    <property type="entry name" value="PTrfase_EIIB_Cys"/>
</dbReference>
<dbReference type="InterPro" id="IPR001996">
    <property type="entry name" value="PTS_IIB_1"/>
</dbReference>
<evidence type="ECO:0000256" key="1">
    <source>
        <dbReference type="ARBA" id="ARBA00004651"/>
    </source>
</evidence>
<feature type="domain" description="PTS EIIC type-1" evidence="15">
    <location>
        <begin position="102"/>
        <end position="455"/>
    </location>
</feature>
<reference evidence="16 17" key="1">
    <citation type="submission" date="2022-08" db="EMBL/GenBank/DDBJ databases">
        <title>Aerococcaceae sp. nov isolated from spoiled eye mask.</title>
        <authorList>
            <person name="Zhou G."/>
            <person name="Xie X.-B."/>
            <person name="Shi Q.-S."/>
            <person name="Wang Y.-S."/>
            <person name="Wen X."/>
            <person name="Peng H."/>
            <person name="Yang X.-J."/>
            <person name="Tao H.-B."/>
            <person name="Huang X.-M."/>
        </authorList>
    </citation>
    <scope>NUCLEOTIDE SEQUENCE [LARGE SCALE GENOMIC DNA]</scope>
    <source>
        <strain evidence="17">DM20194951</strain>
    </source>
</reference>